<dbReference type="AlphaFoldDB" id="A0A653CHT0"/>
<feature type="signal peptide" evidence="2">
    <location>
        <begin position="1"/>
        <end position="16"/>
    </location>
</feature>
<evidence type="ECO:0000313" key="5">
    <source>
        <dbReference type="Proteomes" id="UP000410492"/>
    </source>
</evidence>
<dbReference type="InterPro" id="IPR029058">
    <property type="entry name" value="AB_hydrolase_fold"/>
</dbReference>
<keyword evidence="2" id="KW-0732">Signal</keyword>
<dbReference type="Proteomes" id="UP000410492">
    <property type="component" value="Unassembled WGS sequence"/>
</dbReference>
<evidence type="ECO:0000256" key="1">
    <source>
        <dbReference type="ARBA" id="ARBA00023180"/>
    </source>
</evidence>
<evidence type="ECO:0000256" key="2">
    <source>
        <dbReference type="SAM" id="SignalP"/>
    </source>
</evidence>
<organism evidence="4 5">
    <name type="scientific">Callosobruchus maculatus</name>
    <name type="common">Southern cowpea weevil</name>
    <name type="synonym">Pulse bruchid</name>
    <dbReference type="NCBI Taxonomy" id="64391"/>
    <lineage>
        <taxon>Eukaryota</taxon>
        <taxon>Metazoa</taxon>
        <taxon>Ecdysozoa</taxon>
        <taxon>Arthropoda</taxon>
        <taxon>Hexapoda</taxon>
        <taxon>Insecta</taxon>
        <taxon>Pterygota</taxon>
        <taxon>Neoptera</taxon>
        <taxon>Endopterygota</taxon>
        <taxon>Coleoptera</taxon>
        <taxon>Polyphaga</taxon>
        <taxon>Cucujiformia</taxon>
        <taxon>Chrysomeloidea</taxon>
        <taxon>Chrysomelidae</taxon>
        <taxon>Bruchinae</taxon>
        <taxon>Bruchini</taxon>
        <taxon>Callosobruchus</taxon>
    </lineage>
</organism>
<dbReference type="Gene3D" id="3.40.50.1820">
    <property type="entry name" value="alpha/beta hydrolase"/>
    <property type="match status" value="1"/>
</dbReference>
<proteinExistence type="predicted"/>
<accession>A0A653CHT0</accession>
<reference evidence="4 5" key="1">
    <citation type="submission" date="2019-01" db="EMBL/GenBank/DDBJ databases">
        <authorList>
            <person name="Sayadi A."/>
        </authorList>
    </citation>
    <scope>NUCLEOTIDE SEQUENCE [LARGE SCALE GENOMIC DNA]</scope>
</reference>
<feature type="chain" id="PRO_5024795371" description="Carboxylesterase type B domain-containing protein" evidence="2">
    <location>
        <begin position="17"/>
        <end position="70"/>
    </location>
</feature>
<keyword evidence="5" id="KW-1185">Reference proteome</keyword>
<keyword evidence="1" id="KW-0325">Glycoprotein</keyword>
<dbReference type="Pfam" id="PF00135">
    <property type="entry name" value="COesterase"/>
    <property type="match status" value="1"/>
</dbReference>
<dbReference type="SUPFAM" id="SSF53474">
    <property type="entry name" value="alpha/beta-Hydrolases"/>
    <property type="match status" value="1"/>
</dbReference>
<evidence type="ECO:0000259" key="3">
    <source>
        <dbReference type="Pfam" id="PF00135"/>
    </source>
</evidence>
<dbReference type="InterPro" id="IPR002018">
    <property type="entry name" value="CarbesteraseB"/>
</dbReference>
<dbReference type="EMBL" id="CAACVG010007752">
    <property type="protein sequence ID" value="VEN46884.1"/>
    <property type="molecule type" value="Genomic_DNA"/>
</dbReference>
<sequence length="70" mass="7812">MMFLLTSILLLVPAHAFAYCNEPEPVQPWDGIYNATGVKKKCLQDPVLQVGRVLGTEDCLVLNVYTPMVF</sequence>
<protein>
    <recommendedName>
        <fullName evidence="3">Carboxylesterase type B domain-containing protein</fullName>
    </recommendedName>
</protein>
<evidence type="ECO:0000313" key="4">
    <source>
        <dbReference type="EMBL" id="VEN46884.1"/>
    </source>
</evidence>
<feature type="domain" description="Carboxylesterase type B" evidence="3">
    <location>
        <begin position="22"/>
        <end position="67"/>
    </location>
</feature>
<name>A0A653CHT0_CALMS</name>
<gene>
    <name evidence="4" type="ORF">CALMAC_LOCUS8833</name>
</gene>
<dbReference type="OrthoDB" id="408631at2759"/>